<dbReference type="EMBL" id="LLEI02000043">
    <property type="protein sequence ID" value="OAJ93347.1"/>
    <property type="molecule type" value="Genomic_DNA"/>
</dbReference>
<evidence type="ECO:0000313" key="1">
    <source>
        <dbReference type="EMBL" id="OAJ93347.1"/>
    </source>
</evidence>
<dbReference type="RefSeq" id="WP_054961838.1">
    <property type="nucleotide sequence ID" value="NZ_LLEI02000043.1"/>
</dbReference>
<dbReference type="Proteomes" id="UP000078406">
    <property type="component" value="Unassembled WGS sequence"/>
</dbReference>
<proteinExistence type="predicted"/>
<evidence type="ECO:0008006" key="3">
    <source>
        <dbReference type="Google" id="ProtNLM"/>
    </source>
</evidence>
<organism evidence="1 2">
    <name type="scientific">Vibrio bivalvicida</name>
    <dbReference type="NCBI Taxonomy" id="1276888"/>
    <lineage>
        <taxon>Bacteria</taxon>
        <taxon>Pseudomonadati</taxon>
        <taxon>Pseudomonadota</taxon>
        <taxon>Gammaproteobacteria</taxon>
        <taxon>Vibrionales</taxon>
        <taxon>Vibrionaceae</taxon>
        <taxon>Vibrio</taxon>
        <taxon>Vibrio oreintalis group</taxon>
    </lineage>
</organism>
<comment type="caution">
    <text evidence="1">The sequence shown here is derived from an EMBL/GenBank/DDBJ whole genome shotgun (WGS) entry which is preliminary data.</text>
</comment>
<accession>A0A177XXM6</accession>
<name>A0A177XXM6_9VIBR</name>
<evidence type="ECO:0000313" key="2">
    <source>
        <dbReference type="Proteomes" id="UP000078406"/>
    </source>
</evidence>
<gene>
    <name evidence="1" type="ORF">APB76_15415</name>
</gene>
<protein>
    <recommendedName>
        <fullName evidence="3">Type III secretion chaperone CesT</fullName>
    </recommendedName>
</protein>
<dbReference type="AlphaFoldDB" id="A0A177XXM6"/>
<sequence>MDIYKKILAELAVEPLSFDENQVCCFEVQPTESPENLPYVVNIVGNTVLHELAISVTTTVAIPSQIPKQLFTLFAEYAMGPLRGEPGIGVFSGTEQASVFTTVRLVDYRSGLIQETLTELLDKALEWDQILSVDEAPDQEQETVSAAHSFRSSNIRV</sequence>
<reference evidence="1 2" key="1">
    <citation type="journal article" date="2016" name="Syst. Appl. Microbiol.">
        <title>Vibrio bivalvicida sp. nov., a novel larval pathogen for bivalve molluscs reared in a hatchery.</title>
        <authorList>
            <person name="Dubert J."/>
            <person name="Romalde J.L."/>
            <person name="Prado S."/>
            <person name="Barja J.L."/>
        </authorList>
    </citation>
    <scope>NUCLEOTIDE SEQUENCE [LARGE SCALE GENOMIC DNA]</scope>
    <source>
        <strain evidence="1 2">605</strain>
    </source>
</reference>